<gene>
    <name evidence="1" type="ORF">SBAD_LOCUS10885</name>
</gene>
<sequence length="68" mass="7576">MARLASRGGADDDVEIAGTRFKAMSSHRPEGPAPIDVNVLLRTADKCRDLKAVAHEWHSTHNRKNIFH</sequence>
<protein>
    <submittedName>
        <fullName evidence="1 3">Uncharacterized protein</fullName>
    </submittedName>
</protein>
<evidence type="ECO:0000313" key="3">
    <source>
        <dbReference type="WBParaSite" id="SBAD_0001126101-mRNA-1"/>
    </source>
</evidence>
<organism evidence="3">
    <name type="scientific">Soboliphyme baturini</name>
    <dbReference type="NCBI Taxonomy" id="241478"/>
    <lineage>
        <taxon>Eukaryota</taxon>
        <taxon>Metazoa</taxon>
        <taxon>Ecdysozoa</taxon>
        <taxon>Nematoda</taxon>
        <taxon>Enoplea</taxon>
        <taxon>Dorylaimia</taxon>
        <taxon>Dioctophymatida</taxon>
        <taxon>Dioctophymatoidea</taxon>
        <taxon>Soboliphymatidae</taxon>
        <taxon>Soboliphyme</taxon>
    </lineage>
</organism>
<evidence type="ECO:0000313" key="1">
    <source>
        <dbReference type="EMBL" id="VDP35361.1"/>
    </source>
</evidence>
<accession>A0A183J4T7</accession>
<dbReference type="AlphaFoldDB" id="A0A183J4T7"/>
<reference evidence="1 2" key="2">
    <citation type="submission" date="2018-11" db="EMBL/GenBank/DDBJ databases">
        <authorList>
            <consortium name="Pathogen Informatics"/>
        </authorList>
    </citation>
    <scope>NUCLEOTIDE SEQUENCE [LARGE SCALE GENOMIC DNA]</scope>
</reference>
<name>A0A183J4T7_9BILA</name>
<dbReference type="WBParaSite" id="SBAD_0001126101-mRNA-1">
    <property type="protein sequence ID" value="SBAD_0001126101-mRNA-1"/>
    <property type="gene ID" value="SBAD_0001126101"/>
</dbReference>
<dbReference type="EMBL" id="UZAM01014726">
    <property type="protein sequence ID" value="VDP35361.1"/>
    <property type="molecule type" value="Genomic_DNA"/>
</dbReference>
<proteinExistence type="predicted"/>
<dbReference type="Proteomes" id="UP000270296">
    <property type="component" value="Unassembled WGS sequence"/>
</dbReference>
<reference evidence="3" key="1">
    <citation type="submission" date="2016-06" db="UniProtKB">
        <authorList>
            <consortium name="WormBaseParasite"/>
        </authorList>
    </citation>
    <scope>IDENTIFICATION</scope>
</reference>
<evidence type="ECO:0000313" key="2">
    <source>
        <dbReference type="Proteomes" id="UP000270296"/>
    </source>
</evidence>
<keyword evidence="2" id="KW-1185">Reference proteome</keyword>